<dbReference type="EMBL" id="DXEL01000037">
    <property type="protein sequence ID" value="HIX74332.1"/>
    <property type="molecule type" value="Genomic_DNA"/>
</dbReference>
<keyword evidence="1" id="KW-1133">Transmembrane helix</keyword>
<name>A0A9D1X879_9BACT</name>
<proteinExistence type="predicted"/>
<reference evidence="2" key="2">
    <citation type="submission" date="2021-04" db="EMBL/GenBank/DDBJ databases">
        <authorList>
            <person name="Gilroy R."/>
        </authorList>
    </citation>
    <scope>NUCLEOTIDE SEQUENCE</scope>
    <source>
        <strain evidence="2">ChiGjej6B6-14162</strain>
    </source>
</reference>
<organism evidence="2 3">
    <name type="scientific">Candidatus Parabacteroides intestinipullorum</name>
    <dbReference type="NCBI Taxonomy" id="2838723"/>
    <lineage>
        <taxon>Bacteria</taxon>
        <taxon>Pseudomonadati</taxon>
        <taxon>Bacteroidota</taxon>
        <taxon>Bacteroidia</taxon>
        <taxon>Bacteroidales</taxon>
        <taxon>Tannerellaceae</taxon>
        <taxon>Parabacteroides</taxon>
    </lineage>
</organism>
<reference evidence="2" key="1">
    <citation type="journal article" date="2021" name="PeerJ">
        <title>Extensive microbial diversity within the chicken gut microbiome revealed by metagenomics and culture.</title>
        <authorList>
            <person name="Gilroy R."/>
            <person name="Ravi A."/>
            <person name="Getino M."/>
            <person name="Pursley I."/>
            <person name="Horton D.L."/>
            <person name="Alikhan N.F."/>
            <person name="Baker D."/>
            <person name="Gharbi K."/>
            <person name="Hall N."/>
            <person name="Watson M."/>
            <person name="Adriaenssens E.M."/>
            <person name="Foster-Nyarko E."/>
            <person name="Jarju S."/>
            <person name="Secka A."/>
            <person name="Antonio M."/>
            <person name="Oren A."/>
            <person name="Chaudhuri R.R."/>
            <person name="La Ragione R."/>
            <person name="Hildebrand F."/>
            <person name="Pallen M.J."/>
        </authorList>
    </citation>
    <scope>NUCLEOTIDE SEQUENCE</scope>
    <source>
        <strain evidence="2">ChiGjej6B6-14162</strain>
    </source>
</reference>
<dbReference type="Proteomes" id="UP000886740">
    <property type="component" value="Unassembled WGS sequence"/>
</dbReference>
<gene>
    <name evidence="2" type="ORF">H9977_04765</name>
</gene>
<evidence type="ECO:0000313" key="2">
    <source>
        <dbReference type="EMBL" id="HIX74332.1"/>
    </source>
</evidence>
<feature type="transmembrane region" description="Helical" evidence="1">
    <location>
        <begin position="12"/>
        <end position="30"/>
    </location>
</feature>
<evidence type="ECO:0000256" key="1">
    <source>
        <dbReference type="SAM" id="Phobius"/>
    </source>
</evidence>
<keyword evidence="1" id="KW-0472">Membrane</keyword>
<protein>
    <submittedName>
        <fullName evidence="2">Uncharacterized protein</fullName>
    </submittedName>
</protein>
<evidence type="ECO:0000313" key="3">
    <source>
        <dbReference type="Proteomes" id="UP000886740"/>
    </source>
</evidence>
<sequence length="70" mass="8371">MESQRKKLWTRYTIIFFVILFGNSLVRRLLPYEELKDGNLLINVVFSLIVTLLILAADRLIHKIRQKRSR</sequence>
<accession>A0A9D1X879</accession>
<keyword evidence="1" id="KW-0812">Transmembrane</keyword>
<dbReference type="AlphaFoldDB" id="A0A9D1X879"/>
<feature type="transmembrane region" description="Helical" evidence="1">
    <location>
        <begin position="42"/>
        <end position="61"/>
    </location>
</feature>
<comment type="caution">
    <text evidence="2">The sequence shown here is derived from an EMBL/GenBank/DDBJ whole genome shotgun (WGS) entry which is preliminary data.</text>
</comment>